<dbReference type="EMBL" id="JAACFV010000012">
    <property type="protein sequence ID" value="KAF7512442.1"/>
    <property type="molecule type" value="Genomic_DNA"/>
</dbReference>
<organism evidence="1 2">
    <name type="scientific">Endocarpon pusillum</name>
    <dbReference type="NCBI Taxonomy" id="364733"/>
    <lineage>
        <taxon>Eukaryota</taxon>
        <taxon>Fungi</taxon>
        <taxon>Dikarya</taxon>
        <taxon>Ascomycota</taxon>
        <taxon>Pezizomycotina</taxon>
        <taxon>Eurotiomycetes</taxon>
        <taxon>Chaetothyriomycetidae</taxon>
        <taxon>Verrucariales</taxon>
        <taxon>Verrucariaceae</taxon>
        <taxon>Endocarpon</taxon>
    </lineage>
</organism>
<protein>
    <submittedName>
        <fullName evidence="1">Uncharacterized protein</fullName>
    </submittedName>
</protein>
<dbReference type="AlphaFoldDB" id="A0A8H7E7T4"/>
<reference evidence="1" key="1">
    <citation type="submission" date="2020-02" db="EMBL/GenBank/DDBJ databases">
        <authorList>
            <person name="Palmer J.M."/>
        </authorList>
    </citation>
    <scope>NUCLEOTIDE SEQUENCE</scope>
    <source>
        <strain evidence="1">EPUS1.4</strain>
        <tissue evidence="1">Thallus</tissue>
    </source>
</reference>
<comment type="caution">
    <text evidence="1">The sequence shown here is derived from an EMBL/GenBank/DDBJ whole genome shotgun (WGS) entry which is preliminary data.</text>
</comment>
<dbReference type="Proteomes" id="UP000606974">
    <property type="component" value="Unassembled WGS sequence"/>
</dbReference>
<evidence type="ECO:0000313" key="1">
    <source>
        <dbReference type="EMBL" id="KAF7512442.1"/>
    </source>
</evidence>
<keyword evidence="2" id="KW-1185">Reference proteome</keyword>
<accession>A0A8H7E7T4</accession>
<sequence length="225" mass="25610">MMILIRAFERPELVEILLKQFAEMSAVILRTPAHPMSRIFAALRRLEPCQFEEVALKAWHCMNDVFQRVLGPSHLSTLTSKLDRLGTATSKLDAENPDGHPEIILNSGREESGSDALRSIALLQGLGTYFVNRKRYAELQEIGSEIVNRITNWDPGDPEGTRLYRCGFDFMATAQFALRQYEQAMSSFELLVDLATADLGWEHSQTWEYQAKFEECLRKTGSHVE</sequence>
<gene>
    <name evidence="1" type="ORF">GJ744_001377</name>
</gene>
<proteinExistence type="predicted"/>
<name>A0A8H7E7T4_9EURO</name>
<evidence type="ECO:0000313" key="2">
    <source>
        <dbReference type="Proteomes" id="UP000606974"/>
    </source>
</evidence>